<sequence>MRFVPAVRIRVEQKSLTVAGRVSVAAIDGESGGGGDEE</sequence>
<evidence type="ECO:0000313" key="2">
    <source>
        <dbReference type="Proteomes" id="UP000265520"/>
    </source>
</evidence>
<organism evidence="1 2">
    <name type="scientific">Trifolium medium</name>
    <dbReference type="NCBI Taxonomy" id="97028"/>
    <lineage>
        <taxon>Eukaryota</taxon>
        <taxon>Viridiplantae</taxon>
        <taxon>Streptophyta</taxon>
        <taxon>Embryophyta</taxon>
        <taxon>Tracheophyta</taxon>
        <taxon>Spermatophyta</taxon>
        <taxon>Magnoliopsida</taxon>
        <taxon>eudicotyledons</taxon>
        <taxon>Gunneridae</taxon>
        <taxon>Pentapetalae</taxon>
        <taxon>rosids</taxon>
        <taxon>fabids</taxon>
        <taxon>Fabales</taxon>
        <taxon>Fabaceae</taxon>
        <taxon>Papilionoideae</taxon>
        <taxon>50 kb inversion clade</taxon>
        <taxon>NPAAA clade</taxon>
        <taxon>Hologalegina</taxon>
        <taxon>IRL clade</taxon>
        <taxon>Trifolieae</taxon>
        <taxon>Trifolium</taxon>
    </lineage>
</organism>
<reference evidence="1 2" key="1">
    <citation type="journal article" date="2018" name="Front. Plant Sci.">
        <title>Red Clover (Trifolium pratense) and Zigzag Clover (T. medium) - A Picture of Genomic Similarities and Differences.</title>
        <authorList>
            <person name="Dluhosova J."/>
            <person name="Istvanek J."/>
            <person name="Nedelnik J."/>
            <person name="Repkova J."/>
        </authorList>
    </citation>
    <scope>NUCLEOTIDE SEQUENCE [LARGE SCALE GENOMIC DNA]</scope>
    <source>
        <strain evidence="2">cv. 10/8</strain>
        <tissue evidence="1">Leaf</tissue>
    </source>
</reference>
<name>A0A392W8Y8_9FABA</name>
<comment type="caution">
    <text evidence="1">The sequence shown here is derived from an EMBL/GenBank/DDBJ whole genome shotgun (WGS) entry which is preliminary data.</text>
</comment>
<dbReference type="AlphaFoldDB" id="A0A392W8Y8"/>
<dbReference type="EMBL" id="LXQA011391606">
    <property type="protein sequence ID" value="MCI95601.1"/>
    <property type="molecule type" value="Genomic_DNA"/>
</dbReference>
<proteinExistence type="predicted"/>
<accession>A0A392W8Y8</accession>
<protein>
    <submittedName>
        <fullName evidence="1">Uncharacterized protein</fullName>
    </submittedName>
</protein>
<evidence type="ECO:0000313" key="1">
    <source>
        <dbReference type="EMBL" id="MCI95601.1"/>
    </source>
</evidence>
<dbReference type="Proteomes" id="UP000265520">
    <property type="component" value="Unassembled WGS sequence"/>
</dbReference>
<keyword evidence="2" id="KW-1185">Reference proteome</keyword>